<keyword evidence="2 7" id="KW-0819">tRNA processing</keyword>
<evidence type="ECO:0000256" key="3">
    <source>
        <dbReference type="ARBA" id="ARBA00022722"/>
    </source>
</evidence>
<dbReference type="HAMAP" id="MF_00227">
    <property type="entry name" value="RNase_P"/>
    <property type="match status" value="1"/>
</dbReference>
<keyword evidence="4 7" id="KW-0255">Endonuclease</keyword>
<name>A0ABX7S6L1_9BACT</name>
<dbReference type="Proteomes" id="UP000671862">
    <property type="component" value="Chromosome"/>
</dbReference>
<keyword evidence="10" id="KW-1185">Reference proteome</keyword>
<evidence type="ECO:0000256" key="4">
    <source>
        <dbReference type="ARBA" id="ARBA00022759"/>
    </source>
</evidence>
<evidence type="ECO:0000256" key="8">
    <source>
        <dbReference type="NCBIfam" id="TIGR00188"/>
    </source>
</evidence>
<dbReference type="RefSeq" id="WP_207566248.1">
    <property type="nucleotide sequence ID" value="NZ_CP071446.1"/>
</dbReference>
<dbReference type="PANTHER" id="PTHR33992:SF1">
    <property type="entry name" value="RIBONUCLEASE P PROTEIN COMPONENT"/>
    <property type="match status" value="1"/>
</dbReference>
<dbReference type="SUPFAM" id="SSF54211">
    <property type="entry name" value="Ribosomal protein S5 domain 2-like"/>
    <property type="match status" value="1"/>
</dbReference>
<dbReference type="GO" id="GO:0004526">
    <property type="term" value="F:ribonuclease P activity"/>
    <property type="evidence" value="ECO:0007669"/>
    <property type="project" value="UniProtKB-EC"/>
</dbReference>
<keyword evidence="3 7" id="KW-0540">Nuclease</keyword>
<comment type="function">
    <text evidence="1 7">RNaseP catalyzes the removal of the 5'-leader sequence from pre-tRNA to produce the mature 5'-terminus. It can also cleave other RNA substrates such as 4.5S RNA. The protein component plays an auxiliary but essential role in vivo by binding to the 5'-leader sequence and broadening the substrate specificity of the ribozyme.</text>
</comment>
<evidence type="ECO:0000313" key="10">
    <source>
        <dbReference type="Proteomes" id="UP000671862"/>
    </source>
</evidence>
<evidence type="ECO:0000256" key="6">
    <source>
        <dbReference type="ARBA" id="ARBA00022884"/>
    </source>
</evidence>
<reference evidence="9 10" key="1">
    <citation type="submission" date="2021-03" db="EMBL/GenBank/DDBJ databases">
        <title>Thermosipho ferrireducens sp.nov., an anaerobic thermophilic iron-reducing bacterium isolated from a deep-sea hydrothermal sulfide deposits.</title>
        <authorList>
            <person name="Zeng X."/>
            <person name="Chen Y."/>
            <person name="Shao Z."/>
        </authorList>
    </citation>
    <scope>NUCLEOTIDE SEQUENCE [LARGE SCALE GENOMIC DNA]</scope>
    <source>
        <strain evidence="9 10">JL129W03</strain>
    </source>
</reference>
<keyword evidence="5 7" id="KW-0378">Hydrolase</keyword>
<sequence>METKRLKFPKKWRLKLRKDFKGLVQFGEAVQDEFFVIIYRKNGLEYSRFGISIKKKFGKAVKRNRARRWIKECVRQNISFIPQGYDFLVITRKRFSELFEKLNYYKCCEDLLELLKRVNNEKNSTINH</sequence>
<dbReference type="PANTHER" id="PTHR33992">
    <property type="entry name" value="RIBONUCLEASE P PROTEIN COMPONENT"/>
    <property type="match status" value="1"/>
</dbReference>
<accession>A0ABX7S6L1</accession>
<dbReference type="NCBIfam" id="TIGR00188">
    <property type="entry name" value="rnpA"/>
    <property type="match status" value="1"/>
</dbReference>
<evidence type="ECO:0000256" key="5">
    <source>
        <dbReference type="ARBA" id="ARBA00022801"/>
    </source>
</evidence>
<comment type="similarity">
    <text evidence="7">Belongs to the RnpA family.</text>
</comment>
<organism evidence="9 10">
    <name type="scientific">Thermosipho ferrireducens</name>
    <dbReference type="NCBI Taxonomy" id="2571116"/>
    <lineage>
        <taxon>Bacteria</taxon>
        <taxon>Thermotogati</taxon>
        <taxon>Thermotogota</taxon>
        <taxon>Thermotogae</taxon>
        <taxon>Thermotogales</taxon>
        <taxon>Fervidobacteriaceae</taxon>
        <taxon>Thermosipho</taxon>
    </lineage>
</organism>
<keyword evidence="6 7" id="KW-0694">RNA-binding</keyword>
<dbReference type="Pfam" id="PF00825">
    <property type="entry name" value="Ribonuclease_P"/>
    <property type="match status" value="1"/>
</dbReference>
<evidence type="ECO:0000313" key="9">
    <source>
        <dbReference type="EMBL" id="QTA37523.1"/>
    </source>
</evidence>
<evidence type="ECO:0000256" key="7">
    <source>
        <dbReference type="HAMAP-Rule" id="MF_00227"/>
    </source>
</evidence>
<comment type="catalytic activity">
    <reaction evidence="7">
        <text>Endonucleolytic cleavage of RNA, removing 5'-extranucleotides from tRNA precursor.</text>
        <dbReference type="EC" id="3.1.26.5"/>
    </reaction>
</comment>
<protein>
    <recommendedName>
        <fullName evidence="7 8">Ribonuclease P protein component</fullName>
        <shortName evidence="7">RNase P protein</shortName>
        <shortName evidence="7">RNaseP protein</shortName>
        <ecNumber evidence="7 8">3.1.26.5</ecNumber>
    </recommendedName>
    <alternativeName>
        <fullName evidence="7">Protein C5</fullName>
    </alternativeName>
</protein>
<comment type="subunit">
    <text evidence="7">Consists of a catalytic RNA component (M1 or rnpB) and a protein subunit.</text>
</comment>
<gene>
    <name evidence="7 9" type="primary">rnpA</name>
    <name evidence="9" type="ORF">JYK00_07250</name>
</gene>
<dbReference type="PROSITE" id="PS00648">
    <property type="entry name" value="RIBONUCLEASE_P"/>
    <property type="match status" value="1"/>
</dbReference>
<dbReference type="InterPro" id="IPR000100">
    <property type="entry name" value="RNase_P"/>
</dbReference>
<evidence type="ECO:0000256" key="1">
    <source>
        <dbReference type="ARBA" id="ARBA00002663"/>
    </source>
</evidence>
<evidence type="ECO:0000256" key="2">
    <source>
        <dbReference type="ARBA" id="ARBA00022694"/>
    </source>
</evidence>
<dbReference type="InterPro" id="IPR014721">
    <property type="entry name" value="Ribsml_uS5_D2-typ_fold_subgr"/>
</dbReference>
<dbReference type="EMBL" id="CP071446">
    <property type="protein sequence ID" value="QTA37523.1"/>
    <property type="molecule type" value="Genomic_DNA"/>
</dbReference>
<proteinExistence type="inferred from homology"/>
<dbReference type="InterPro" id="IPR020568">
    <property type="entry name" value="Ribosomal_Su5_D2-typ_SF"/>
</dbReference>
<dbReference type="Gene3D" id="3.30.230.10">
    <property type="match status" value="1"/>
</dbReference>
<dbReference type="InterPro" id="IPR020539">
    <property type="entry name" value="RNase_P_CS"/>
</dbReference>
<dbReference type="EC" id="3.1.26.5" evidence="7 8"/>